<reference evidence="2" key="1">
    <citation type="journal article" date="2017" name="Genome Biol.">
        <title>Comparative genomics reveals high biological diversity and specific adaptations in the industrially and medically important fungal genus Aspergillus.</title>
        <authorList>
            <person name="de Vries R.P."/>
            <person name="Riley R."/>
            <person name="Wiebenga A."/>
            <person name="Aguilar-Osorio G."/>
            <person name="Amillis S."/>
            <person name="Uchima C.A."/>
            <person name="Anderluh G."/>
            <person name="Asadollahi M."/>
            <person name="Askin M."/>
            <person name="Barry K."/>
            <person name="Battaglia E."/>
            <person name="Bayram O."/>
            <person name="Benocci T."/>
            <person name="Braus-Stromeyer S.A."/>
            <person name="Caldana C."/>
            <person name="Canovas D."/>
            <person name="Cerqueira G.C."/>
            <person name="Chen F."/>
            <person name="Chen W."/>
            <person name="Choi C."/>
            <person name="Clum A."/>
            <person name="Dos Santos R.A."/>
            <person name="Damasio A.R."/>
            <person name="Diallinas G."/>
            <person name="Emri T."/>
            <person name="Fekete E."/>
            <person name="Flipphi M."/>
            <person name="Freyberg S."/>
            <person name="Gallo A."/>
            <person name="Gournas C."/>
            <person name="Habgood R."/>
            <person name="Hainaut M."/>
            <person name="Harispe M.L."/>
            <person name="Henrissat B."/>
            <person name="Hilden K.S."/>
            <person name="Hope R."/>
            <person name="Hossain A."/>
            <person name="Karabika E."/>
            <person name="Karaffa L."/>
            <person name="Karanyi Z."/>
            <person name="Krasevec N."/>
            <person name="Kuo A."/>
            <person name="Kusch H."/>
            <person name="LaButti K."/>
            <person name="Lagendijk E.L."/>
            <person name="Lapidus A."/>
            <person name="Levasseur A."/>
            <person name="Lindquist E."/>
            <person name="Lipzen A."/>
            <person name="Logrieco A.F."/>
            <person name="MacCabe A."/>
            <person name="Maekelae M.R."/>
            <person name="Malavazi I."/>
            <person name="Melin P."/>
            <person name="Meyer V."/>
            <person name="Mielnichuk N."/>
            <person name="Miskei M."/>
            <person name="Molnar A.P."/>
            <person name="Mule G."/>
            <person name="Ngan C.Y."/>
            <person name="Orejas M."/>
            <person name="Orosz E."/>
            <person name="Ouedraogo J.P."/>
            <person name="Overkamp K.M."/>
            <person name="Park H.-S."/>
            <person name="Perrone G."/>
            <person name="Piumi F."/>
            <person name="Punt P.J."/>
            <person name="Ram A.F."/>
            <person name="Ramon A."/>
            <person name="Rauscher S."/>
            <person name="Record E."/>
            <person name="Riano-Pachon D.M."/>
            <person name="Robert V."/>
            <person name="Roehrig J."/>
            <person name="Ruller R."/>
            <person name="Salamov A."/>
            <person name="Salih N.S."/>
            <person name="Samson R.A."/>
            <person name="Sandor E."/>
            <person name="Sanguinetti M."/>
            <person name="Schuetze T."/>
            <person name="Sepcic K."/>
            <person name="Shelest E."/>
            <person name="Sherlock G."/>
            <person name="Sophianopoulou V."/>
            <person name="Squina F.M."/>
            <person name="Sun H."/>
            <person name="Susca A."/>
            <person name="Todd R.B."/>
            <person name="Tsang A."/>
            <person name="Unkles S.E."/>
            <person name="van de Wiele N."/>
            <person name="van Rossen-Uffink D."/>
            <person name="Oliveira J.V."/>
            <person name="Vesth T.C."/>
            <person name="Visser J."/>
            <person name="Yu J.-H."/>
            <person name="Zhou M."/>
            <person name="Andersen M.R."/>
            <person name="Archer D.B."/>
            <person name="Baker S.E."/>
            <person name="Benoit I."/>
            <person name="Brakhage A.A."/>
            <person name="Braus G.H."/>
            <person name="Fischer R."/>
            <person name="Frisvad J.C."/>
            <person name="Goldman G.H."/>
            <person name="Houbraken J."/>
            <person name="Oakley B."/>
            <person name="Pocsi I."/>
            <person name="Scazzocchio C."/>
            <person name="Seiboth B."/>
            <person name="vanKuyk P.A."/>
            <person name="Wortman J."/>
            <person name="Dyer P.S."/>
            <person name="Grigoriev I.V."/>
        </authorList>
    </citation>
    <scope>NUCLEOTIDE SEQUENCE [LARGE SCALE GENOMIC DNA]</scope>
    <source>
        <strain evidence="2">CBS 583.65</strain>
    </source>
</reference>
<gene>
    <name evidence="1" type="ORF">ASPVEDRAFT_83598</name>
</gene>
<accession>A0A1L9PKL7</accession>
<evidence type="ECO:0000313" key="2">
    <source>
        <dbReference type="Proteomes" id="UP000184073"/>
    </source>
</evidence>
<name>A0A1L9PKL7_ASPVE</name>
<dbReference type="AlphaFoldDB" id="A0A1L9PKL7"/>
<dbReference type="EMBL" id="KV878129">
    <property type="protein sequence ID" value="OJJ02078.1"/>
    <property type="molecule type" value="Genomic_DNA"/>
</dbReference>
<dbReference type="RefSeq" id="XP_040667840.1">
    <property type="nucleotide sequence ID" value="XM_040817417.1"/>
</dbReference>
<dbReference type="GeneID" id="63732928"/>
<protein>
    <submittedName>
        <fullName evidence="1">Uncharacterized protein</fullName>
    </submittedName>
</protein>
<evidence type="ECO:0000313" key="1">
    <source>
        <dbReference type="EMBL" id="OJJ02078.1"/>
    </source>
</evidence>
<proteinExistence type="predicted"/>
<dbReference type="OrthoDB" id="4191831at2759"/>
<organism evidence="1 2">
    <name type="scientific">Aspergillus versicolor CBS 583.65</name>
    <dbReference type="NCBI Taxonomy" id="1036611"/>
    <lineage>
        <taxon>Eukaryota</taxon>
        <taxon>Fungi</taxon>
        <taxon>Dikarya</taxon>
        <taxon>Ascomycota</taxon>
        <taxon>Pezizomycotina</taxon>
        <taxon>Eurotiomycetes</taxon>
        <taxon>Eurotiomycetidae</taxon>
        <taxon>Eurotiales</taxon>
        <taxon>Aspergillaceae</taxon>
        <taxon>Aspergillus</taxon>
        <taxon>Aspergillus subgen. Nidulantes</taxon>
    </lineage>
</organism>
<sequence length="366" mass="42127">MDWSESSDFQDVTENAADIIRTAEFPDAEEWIDALHNGHFHAFAAKGGFPGRLVRHAVFSSSRYLSSFESLQVVDYGGNVPRPVKRYSEHDVEGYQQPDDFSTPCNRAQFMVWFYLPSIHRLEIWLRDVEELKAGPPDLSHLESLILARSTISEQDVPFLLTRAKNLKNLHLGLCHGWAKQPFYEHSDCLAEGLLSVRDTVERLSIGLDYHPCIHEGLDEELAKEESRAVLHGIFAQFSRLQTLEVPTTLLFGFDTIEVDLDDCSILPKTLVDLVLRFDLDNLWWFYWETWSVQDFGASIMQNLPDFPHLRCILSRSHKRYFRHVRPEDGWQMHQMFKEHGIDFNVVVDSLGAGLWSSGGSVKLYQ</sequence>
<dbReference type="VEuPathDB" id="FungiDB:ASPVEDRAFT_83598"/>
<dbReference type="Proteomes" id="UP000184073">
    <property type="component" value="Unassembled WGS sequence"/>
</dbReference>
<keyword evidence="2" id="KW-1185">Reference proteome</keyword>